<evidence type="ECO:0000313" key="2">
    <source>
        <dbReference type="Proteomes" id="UP001174909"/>
    </source>
</evidence>
<accession>A0AA35U0C6</accession>
<organism evidence="1 2">
    <name type="scientific">Geodia barretti</name>
    <name type="common">Barrett's horny sponge</name>
    <dbReference type="NCBI Taxonomy" id="519541"/>
    <lineage>
        <taxon>Eukaryota</taxon>
        <taxon>Metazoa</taxon>
        <taxon>Porifera</taxon>
        <taxon>Demospongiae</taxon>
        <taxon>Heteroscleromorpha</taxon>
        <taxon>Tetractinellida</taxon>
        <taxon>Astrophorina</taxon>
        <taxon>Geodiidae</taxon>
        <taxon>Geodia</taxon>
    </lineage>
</organism>
<dbReference type="PANTHER" id="PTHR13696:SF96">
    <property type="entry name" value="COBQ_COBB_MIND_PARA NUCLEOTIDE BINDING DOMAIN-CONTAINING PROTEIN"/>
    <property type="match status" value="1"/>
</dbReference>
<dbReference type="Proteomes" id="UP001174909">
    <property type="component" value="Unassembled WGS sequence"/>
</dbReference>
<dbReference type="InterPro" id="IPR050678">
    <property type="entry name" value="DNA_Partitioning_ATPase"/>
</dbReference>
<dbReference type="EMBL" id="CASHTH010004427">
    <property type="protein sequence ID" value="CAI8057182.1"/>
    <property type="molecule type" value="Genomic_DNA"/>
</dbReference>
<dbReference type="AlphaFoldDB" id="A0AA35U0C6"/>
<evidence type="ECO:0000313" key="1">
    <source>
        <dbReference type="EMBL" id="CAI8057182.1"/>
    </source>
</evidence>
<reference evidence="1" key="1">
    <citation type="submission" date="2023-03" db="EMBL/GenBank/DDBJ databases">
        <authorList>
            <person name="Steffen K."/>
            <person name="Cardenas P."/>
        </authorList>
    </citation>
    <scope>NUCLEOTIDE SEQUENCE</scope>
</reference>
<proteinExistence type="predicted"/>
<sequence length="155" mass="17064">MAAFRRAIRDLARRYDDIVVDIGSGEGAAIESILRVADVAIVPVQPNGMDIWTMGLLDELTVAALELNDGLKVRVILNRASHHHASRDVQSAMTALRACQAIEVSDLVIRERSSIRRAVPAGMLVNEYRPRDPKGSEEIAAVYRLVFAEEPPVHV</sequence>
<keyword evidence="2" id="KW-1185">Reference proteome</keyword>
<name>A0AA35U0C6_GEOBA</name>
<dbReference type="SUPFAM" id="SSF52540">
    <property type="entry name" value="P-loop containing nucleoside triphosphate hydrolases"/>
    <property type="match status" value="1"/>
</dbReference>
<dbReference type="InterPro" id="IPR027417">
    <property type="entry name" value="P-loop_NTPase"/>
</dbReference>
<protein>
    <submittedName>
        <fullName evidence="1">Uncharacterized protein</fullName>
    </submittedName>
</protein>
<comment type="caution">
    <text evidence="1">The sequence shown here is derived from an EMBL/GenBank/DDBJ whole genome shotgun (WGS) entry which is preliminary data.</text>
</comment>
<gene>
    <name evidence="1" type="ORF">GBAR_LOCUS31146</name>
</gene>
<dbReference type="PANTHER" id="PTHR13696">
    <property type="entry name" value="P-LOOP CONTAINING NUCLEOSIDE TRIPHOSPHATE HYDROLASE"/>
    <property type="match status" value="1"/>
</dbReference>
<dbReference type="Gene3D" id="3.40.50.300">
    <property type="entry name" value="P-loop containing nucleotide triphosphate hydrolases"/>
    <property type="match status" value="1"/>
</dbReference>